<dbReference type="STRING" id="1528.SAMN04488579_10373"/>
<comment type="subcellular location">
    <subcellularLocation>
        <location evidence="1">Membrane</location>
        <topology evidence="1">Multi-pass membrane protein</topology>
    </subcellularLocation>
</comment>
<organism evidence="9 10">
    <name type="scientific">Eubacterium barkeri</name>
    <name type="common">Clostridium barkeri</name>
    <dbReference type="NCBI Taxonomy" id="1528"/>
    <lineage>
        <taxon>Bacteria</taxon>
        <taxon>Bacillati</taxon>
        <taxon>Bacillota</taxon>
        <taxon>Clostridia</taxon>
        <taxon>Eubacteriales</taxon>
        <taxon>Eubacteriaceae</taxon>
        <taxon>Eubacterium</taxon>
    </lineage>
</organism>
<evidence type="ECO:0000256" key="7">
    <source>
        <dbReference type="SAM" id="Phobius"/>
    </source>
</evidence>
<dbReference type="PANTHER" id="PTHR30576">
    <property type="entry name" value="COLANIC BIOSYNTHESIS UDP-GLUCOSE LIPID CARRIER TRANSFERASE"/>
    <property type="match status" value="1"/>
</dbReference>
<dbReference type="GO" id="GO:0016020">
    <property type="term" value="C:membrane"/>
    <property type="evidence" value="ECO:0007669"/>
    <property type="project" value="UniProtKB-SubCell"/>
</dbReference>
<evidence type="ECO:0000313" key="10">
    <source>
        <dbReference type="Proteomes" id="UP000199652"/>
    </source>
</evidence>
<feature type="transmembrane region" description="Helical" evidence="7">
    <location>
        <begin position="12"/>
        <end position="31"/>
    </location>
</feature>
<reference evidence="10" key="1">
    <citation type="submission" date="2016-10" db="EMBL/GenBank/DDBJ databases">
        <authorList>
            <person name="Varghese N."/>
            <person name="Submissions S."/>
        </authorList>
    </citation>
    <scope>NUCLEOTIDE SEQUENCE [LARGE SCALE GENOMIC DNA]</scope>
    <source>
        <strain evidence="10">VPI 5359</strain>
    </source>
</reference>
<dbReference type="InterPro" id="IPR017475">
    <property type="entry name" value="EPS_sugar_tfrase"/>
</dbReference>
<keyword evidence="5 7" id="KW-1133">Transmembrane helix</keyword>
<dbReference type="OrthoDB" id="9808602at2"/>
<dbReference type="AlphaFoldDB" id="A0A1H3CEL3"/>
<evidence type="ECO:0000259" key="8">
    <source>
        <dbReference type="Pfam" id="PF02397"/>
    </source>
</evidence>
<dbReference type="SUPFAM" id="SSF51735">
    <property type="entry name" value="NAD(P)-binding Rossmann-fold domains"/>
    <property type="match status" value="1"/>
</dbReference>
<gene>
    <name evidence="9" type="ORF">SAMN04488579_10373</name>
</gene>
<evidence type="ECO:0000256" key="4">
    <source>
        <dbReference type="ARBA" id="ARBA00022692"/>
    </source>
</evidence>
<proteinExistence type="inferred from homology"/>
<dbReference type="EMBL" id="FNOU01000003">
    <property type="protein sequence ID" value="SDX52480.1"/>
    <property type="molecule type" value="Genomic_DNA"/>
</dbReference>
<evidence type="ECO:0000256" key="3">
    <source>
        <dbReference type="ARBA" id="ARBA00022679"/>
    </source>
</evidence>
<dbReference type="NCBIfam" id="TIGR03023">
    <property type="entry name" value="WcaJ_sugtrans"/>
    <property type="match status" value="1"/>
</dbReference>
<dbReference type="NCBIfam" id="TIGR03025">
    <property type="entry name" value="EPS_sugtrans"/>
    <property type="match status" value="1"/>
</dbReference>
<evidence type="ECO:0000256" key="1">
    <source>
        <dbReference type="ARBA" id="ARBA00004141"/>
    </source>
</evidence>
<comment type="similarity">
    <text evidence="2">Belongs to the bacterial sugar transferase family.</text>
</comment>
<evidence type="ECO:0000256" key="6">
    <source>
        <dbReference type="ARBA" id="ARBA00023136"/>
    </source>
</evidence>
<protein>
    <submittedName>
        <fullName evidence="9">Undecaprenyl-phosphate glucose phosphotransferase</fullName>
    </submittedName>
</protein>
<keyword evidence="4 7" id="KW-0812">Transmembrane</keyword>
<dbReference type="RefSeq" id="WP_090243309.1">
    <property type="nucleotide sequence ID" value="NZ_FNOU01000003.1"/>
</dbReference>
<keyword evidence="10" id="KW-1185">Reference proteome</keyword>
<evidence type="ECO:0000256" key="5">
    <source>
        <dbReference type="ARBA" id="ARBA00022989"/>
    </source>
</evidence>
<feature type="transmembrane region" description="Helical" evidence="7">
    <location>
        <begin position="51"/>
        <end position="71"/>
    </location>
</feature>
<sequence length="465" mass="54067">MIKSNQHFFNFLQVLADMLVVSGALLLAWYIRFASPFFNDGIRTLRFEAYMALLTFVVPVYLVLFLIFGLYKPYRKQRFTKECQEIILANTIGILILLAFLYTGKSIHFSRYMLGLFYIFSVVLVSAERGIIRKILRSMRERGFNIKYIIIVGAGALGQRFAVKVMNDRQLGYKICGFVDDYYPKSEKEGVPILGSTREMNEILEEYRVDEVVIALPNTSYRRIDEVIDKCEYQGIKTQIIPDYFNLVQGSKPAFDELDGIPLINTRYIPLDEPFNKFIKRLFDILFSLLVLIVLSPLLLVTAILVKLTSPGPIIYKQVRVGMNRRNFEIYKFRSMRNDMPEVGNTVWTTEDDPRKTKFGSFIRKTSIDELPQLINVLKGDMSIVGPRPERPFYVSKFKDEIPKYMIKHHVRPGLTGWAQVNGWRGDTDIEPRIRCDIEYIEKWTPWFDVKILFMTPAAVFKNGY</sequence>
<feature type="domain" description="Bacterial sugar transferase" evidence="8">
    <location>
        <begin position="280"/>
        <end position="462"/>
    </location>
</feature>
<dbReference type="GO" id="GO:0016780">
    <property type="term" value="F:phosphotransferase activity, for other substituted phosphate groups"/>
    <property type="evidence" value="ECO:0007669"/>
    <property type="project" value="TreeGrafter"/>
</dbReference>
<keyword evidence="3 9" id="KW-0808">Transferase</keyword>
<dbReference type="InterPro" id="IPR003362">
    <property type="entry name" value="Bact_transf"/>
</dbReference>
<feature type="transmembrane region" description="Helical" evidence="7">
    <location>
        <begin position="109"/>
        <end position="132"/>
    </location>
</feature>
<dbReference type="Gene3D" id="3.40.50.720">
    <property type="entry name" value="NAD(P)-binding Rossmann-like Domain"/>
    <property type="match status" value="1"/>
</dbReference>
<dbReference type="Pfam" id="PF02397">
    <property type="entry name" value="Bac_transf"/>
    <property type="match status" value="1"/>
</dbReference>
<feature type="transmembrane region" description="Helical" evidence="7">
    <location>
        <begin position="285"/>
        <end position="306"/>
    </location>
</feature>
<dbReference type="Pfam" id="PF13727">
    <property type="entry name" value="CoA_binding_3"/>
    <property type="match status" value="1"/>
</dbReference>
<dbReference type="InterPro" id="IPR036291">
    <property type="entry name" value="NAD(P)-bd_dom_sf"/>
</dbReference>
<accession>A0A1H3CEL3</accession>
<evidence type="ECO:0000313" key="9">
    <source>
        <dbReference type="EMBL" id="SDX52480.1"/>
    </source>
</evidence>
<keyword evidence="6 7" id="KW-0472">Membrane</keyword>
<evidence type="ECO:0000256" key="2">
    <source>
        <dbReference type="ARBA" id="ARBA00006464"/>
    </source>
</evidence>
<name>A0A1H3CEL3_EUBBA</name>
<dbReference type="Proteomes" id="UP000199652">
    <property type="component" value="Unassembled WGS sequence"/>
</dbReference>
<dbReference type="InterPro" id="IPR017473">
    <property type="entry name" value="Undecaprenyl-P_gluc_Ptfrase"/>
</dbReference>
<feature type="transmembrane region" description="Helical" evidence="7">
    <location>
        <begin position="83"/>
        <end position="103"/>
    </location>
</feature>
<dbReference type="PANTHER" id="PTHR30576:SF0">
    <property type="entry name" value="UNDECAPRENYL-PHOSPHATE N-ACETYLGALACTOSAMINYL 1-PHOSPHATE TRANSFERASE-RELATED"/>
    <property type="match status" value="1"/>
</dbReference>